<dbReference type="InterPro" id="IPR004240">
    <property type="entry name" value="EMP70"/>
</dbReference>
<dbReference type="GO" id="GO:0072657">
    <property type="term" value="P:protein localization to membrane"/>
    <property type="evidence" value="ECO:0007669"/>
    <property type="project" value="TreeGrafter"/>
</dbReference>
<feature type="transmembrane region" description="Helical" evidence="8">
    <location>
        <begin position="507"/>
        <end position="531"/>
    </location>
</feature>
<name>A0A915IV59_ROMCU</name>
<feature type="transmembrane region" description="Helical" evidence="8">
    <location>
        <begin position="7"/>
        <end position="25"/>
    </location>
</feature>
<dbReference type="WBParaSite" id="nRc.2.0.1.t17280-RA">
    <property type="protein sequence ID" value="nRc.2.0.1.t17280-RA"/>
    <property type="gene ID" value="nRc.2.0.1.g17280"/>
</dbReference>
<dbReference type="PANTHER" id="PTHR10766">
    <property type="entry name" value="TRANSMEMBRANE 9 SUPERFAMILY PROTEIN"/>
    <property type="match status" value="1"/>
</dbReference>
<organism evidence="9 10">
    <name type="scientific">Romanomermis culicivorax</name>
    <name type="common">Nematode worm</name>
    <dbReference type="NCBI Taxonomy" id="13658"/>
    <lineage>
        <taxon>Eukaryota</taxon>
        <taxon>Metazoa</taxon>
        <taxon>Ecdysozoa</taxon>
        <taxon>Nematoda</taxon>
        <taxon>Enoplea</taxon>
        <taxon>Dorylaimia</taxon>
        <taxon>Mermithida</taxon>
        <taxon>Mermithoidea</taxon>
        <taxon>Mermithidae</taxon>
        <taxon>Romanomermis</taxon>
    </lineage>
</organism>
<feature type="transmembrane region" description="Helical" evidence="8">
    <location>
        <begin position="405"/>
        <end position="425"/>
    </location>
</feature>
<evidence type="ECO:0000256" key="5">
    <source>
        <dbReference type="ARBA" id="ARBA00022989"/>
    </source>
</evidence>
<sequence length="541" mass="61983">MMSAISLNIGSLLAFIICGIGNILFRSTLANNVYKNGEKVILYVNKVGPYSNPQETYHYYHLPVCRPLEVVHKKLSLAELMNGDRMAESIYNISFRVDTPKTALCNKFQYKASELISMLRAIEANYYFEFIIDNIILRNFLGNVEEISIFPHKHKVFLFTHHHFIFEYNNEEIVHAKILIDRERPHRIDNAFENNLPVDVTFTYSVEWKESKVRRSQADIVHDSFFPKSFEIHWLSVINSSLLVFLLLAFVVLIMIRIIRSDLSKYNFGNEKEANDFDDHGWKVIHGDVFRSPKYLNMLCAILGVGVQLLTITATILLIVLFSLIDEHTHGLINVAALVLYALTSGIAGYVSSSMYKKLGGERWIFNINLTFGLFSVPTFMVWSIENSISWAYKSTQALPYQTVVLLLALWTLIGYPLTVVGGVLGKNFPHGFCDVKNDVAAYRVRQIPRELPSALGFYHSPLAYGFVGGFLSFRSTGFFVLTYALFFYCQRSQMSGFFQTSQFFGYVFLVCYGFFISLGTVSFFASWKFVQYIYSNIKTE</sequence>
<dbReference type="Proteomes" id="UP000887565">
    <property type="component" value="Unplaced"/>
</dbReference>
<dbReference type="AlphaFoldDB" id="A0A915IV59"/>
<protein>
    <recommendedName>
        <fullName evidence="8">Transmembrane 9 superfamily member</fullName>
    </recommendedName>
</protein>
<evidence type="ECO:0000313" key="10">
    <source>
        <dbReference type="WBParaSite" id="nRc.2.0.1.t17280-RA"/>
    </source>
</evidence>
<dbReference type="GO" id="GO:0000421">
    <property type="term" value="C:autophagosome membrane"/>
    <property type="evidence" value="ECO:0007669"/>
    <property type="project" value="UniProtKB-SubCell"/>
</dbReference>
<feature type="transmembrane region" description="Helical" evidence="8">
    <location>
        <begin position="364"/>
        <end position="385"/>
    </location>
</feature>
<feature type="transmembrane region" description="Helical" evidence="8">
    <location>
        <begin position="463"/>
        <end position="487"/>
    </location>
</feature>
<keyword evidence="9" id="KW-1185">Reference proteome</keyword>
<evidence type="ECO:0000256" key="6">
    <source>
        <dbReference type="ARBA" id="ARBA00023136"/>
    </source>
</evidence>
<evidence type="ECO:0000256" key="4">
    <source>
        <dbReference type="ARBA" id="ARBA00022729"/>
    </source>
</evidence>
<evidence type="ECO:0000256" key="8">
    <source>
        <dbReference type="RuleBase" id="RU363079"/>
    </source>
</evidence>
<comment type="subcellular location">
    <subcellularLocation>
        <location evidence="1">Cytoplasmic vesicle</location>
        <location evidence="1">Autophagosome membrane</location>
        <topology evidence="1">Multi-pass membrane protein</topology>
    </subcellularLocation>
</comment>
<feature type="transmembrane region" description="Helical" evidence="8">
    <location>
        <begin position="299"/>
        <end position="325"/>
    </location>
</feature>
<dbReference type="OMA" id="LEVHWLS"/>
<dbReference type="Pfam" id="PF02990">
    <property type="entry name" value="EMP70"/>
    <property type="match status" value="1"/>
</dbReference>
<dbReference type="PANTHER" id="PTHR10766:SF177">
    <property type="entry name" value="TRANSMEMBRANE 9 SUPERFAMILY MEMBER 1"/>
    <property type="match status" value="1"/>
</dbReference>
<evidence type="ECO:0000256" key="7">
    <source>
        <dbReference type="ARBA" id="ARBA00037688"/>
    </source>
</evidence>
<keyword evidence="5 8" id="KW-1133">Transmembrane helix</keyword>
<feature type="transmembrane region" description="Helical" evidence="8">
    <location>
        <begin position="331"/>
        <end position="352"/>
    </location>
</feature>
<comment type="function">
    <text evidence="7">Plays an essential role in autophagy.</text>
</comment>
<evidence type="ECO:0000256" key="3">
    <source>
        <dbReference type="ARBA" id="ARBA00022692"/>
    </source>
</evidence>
<reference evidence="10" key="1">
    <citation type="submission" date="2022-11" db="UniProtKB">
        <authorList>
            <consortium name="WormBaseParasite"/>
        </authorList>
    </citation>
    <scope>IDENTIFICATION</scope>
</reference>
<keyword evidence="6 8" id="KW-0472">Membrane</keyword>
<feature type="transmembrane region" description="Helical" evidence="8">
    <location>
        <begin position="234"/>
        <end position="256"/>
    </location>
</feature>
<accession>A0A915IV59</accession>
<evidence type="ECO:0000256" key="2">
    <source>
        <dbReference type="ARBA" id="ARBA00005227"/>
    </source>
</evidence>
<comment type="similarity">
    <text evidence="2 8">Belongs to the nonaspanin (TM9SF) (TC 9.A.2) family.</text>
</comment>
<keyword evidence="3 8" id="KW-0812">Transmembrane</keyword>
<proteinExistence type="inferred from homology"/>
<evidence type="ECO:0000313" key="9">
    <source>
        <dbReference type="Proteomes" id="UP000887565"/>
    </source>
</evidence>
<keyword evidence="4" id="KW-0732">Signal</keyword>
<evidence type="ECO:0000256" key="1">
    <source>
        <dbReference type="ARBA" id="ARBA00004542"/>
    </source>
</evidence>